<keyword evidence="7" id="KW-1185">Reference proteome</keyword>
<dbReference type="InterPro" id="IPR013083">
    <property type="entry name" value="Znf_RING/FYVE/PHD"/>
</dbReference>
<keyword evidence="2" id="KW-0863">Zinc-finger</keyword>
<dbReference type="SUPFAM" id="SSF57903">
    <property type="entry name" value="FYVE/PHD zinc finger"/>
    <property type="match status" value="1"/>
</dbReference>
<keyword evidence="1" id="KW-0479">Metal-binding</keyword>
<feature type="region of interest" description="Disordered" evidence="4">
    <location>
        <begin position="37"/>
        <end position="129"/>
    </location>
</feature>
<reference evidence="6" key="2">
    <citation type="journal article" date="2020" name="Nat. Commun.">
        <title>Large-scale genome sequencing of mycorrhizal fungi provides insights into the early evolution of symbiotic traits.</title>
        <authorList>
            <person name="Miyauchi S."/>
            <person name="Kiss E."/>
            <person name="Kuo A."/>
            <person name="Drula E."/>
            <person name="Kohler A."/>
            <person name="Sanchez-Garcia M."/>
            <person name="Morin E."/>
            <person name="Andreopoulos B."/>
            <person name="Barry K.W."/>
            <person name="Bonito G."/>
            <person name="Buee M."/>
            <person name="Carver A."/>
            <person name="Chen C."/>
            <person name="Cichocki N."/>
            <person name="Clum A."/>
            <person name="Culley D."/>
            <person name="Crous P.W."/>
            <person name="Fauchery L."/>
            <person name="Girlanda M."/>
            <person name="Hayes R.D."/>
            <person name="Keri Z."/>
            <person name="LaButti K."/>
            <person name="Lipzen A."/>
            <person name="Lombard V."/>
            <person name="Magnuson J."/>
            <person name="Maillard F."/>
            <person name="Murat C."/>
            <person name="Nolan M."/>
            <person name="Ohm R.A."/>
            <person name="Pangilinan J."/>
            <person name="Pereira M.F."/>
            <person name="Perotto S."/>
            <person name="Peter M."/>
            <person name="Pfister S."/>
            <person name="Riley R."/>
            <person name="Sitrit Y."/>
            <person name="Stielow J.B."/>
            <person name="Szollosi G."/>
            <person name="Zifcakova L."/>
            <person name="Stursova M."/>
            <person name="Spatafora J.W."/>
            <person name="Tedersoo L."/>
            <person name="Vaario L.M."/>
            <person name="Yamada A."/>
            <person name="Yan M."/>
            <person name="Wang P."/>
            <person name="Xu J."/>
            <person name="Bruns T."/>
            <person name="Baldrian P."/>
            <person name="Vilgalys R."/>
            <person name="Dunand C."/>
            <person name="Henrissat B."/>
            <person name="Grigoriev I.V."/>
            <person name="Hibbett D."/>
            <person name="Nagy L.G."/>
            <person name="Martin F.M."/>
        </authorList>
    </citation>
    <scope>NUCLEOTIDE SEQUENCE</scope>
    <source>
        <strain evidence="6">Prilba</strain>
    </source>
</reference>
<dbReference type="InterPro" id="IPR011011">
    <property type="entry name" value="Znf_FYVE_PHD"/>
</dbReference>
<reference evidence="6" key="1">
    <citation type="submission" date="2019-10" db="EMBL/GenBank/DDBJ databases">
        <authorList>
            <consortium name="DOE Joint Genome Institute"/>
            <person name="Kuo A."/>
            <person name="Miyauchi S."/>
            <person name="Kiss E."/>
            <person name="Drula E."/>
            <person name="Kohler A."/>
            <person name="Sanchez-Garcia M."/>
            <person name="Andreopoulos B."/>
            <person name="Barry K.W."/>
            <person name="Bonito G."/>
            <person name="Buee M."/>
            <person name="Carver A."/>
            <person name="Chen C."/>
            <person name="Cichocki N."/>
            <person name="Clum A."/>
            <person name="Culley D."/>
            <person name="Crous P.W."/>
            <person name="Fauchery L."/>
            <person name="Girlanda M."/>
            <person name="Hayes R."/>
            <person name="Keri Z."/>
            <person name="LaButti K."/>
            <person name="Lipzen A."/>
            <person name="Lombard V."/>
            <person name="Magnuson J."/>
            <person name="Maillard F."/>
            <person name="Morin E."/>
            <person name="Murat C."/>
            <person name="Nolan M."/>
            <person name="Ohm R."/>
            <person name="Pangilinan J."/>
            <person name="Pereira M."/>
            <person name="Perotto S."/>
            <person name="Peter M."/>
            <person name="Riley R."/>
            <person name="Sitrit Y."/>
            <person name="Stielow B."/>
            <person name="Szollosi G."/>
            <person name="Zifcakova L."/>
            <person name="Stursova M."/>
            <person name="Spatafora J.W."/>
            <person name="Tedersoo L."/>
            <person name="Vaario L.-M."/>
            <person name="Yamada A."/>
            <person name="Yan M."/>
            <person name="Wang P."/>
            <person name="Xu J."/>
            <person name="Bruns T."/>
            <person name="Baldrian P."/>
            <person name="Vilgalys R."/>
            <person name="Henrissat B."/>
            <person name="Grigoriev I.V."/>
            <person name="Hibbett D."/>
            <person name="Nagy L.G."/>
            <person name="Martin F.M."/>
        </authorList>
    </citation>
    <scope>NUCLEOTIDE SEQUENCE</scope>
    <source>
        <strain evidence="6">Prilba</strain>
    </source>
</reference>
<dbReference type="SMART" id="SM00249">
    <property type="entry name" value="PHD"/>
    <property type="match status" value="1"/>
</dbReference>
<dbReference type="InterPro" id="IPR019786">
    <property type="entry name" value="Zinc_finger_PHD-type_CS"/>
</dbReference>
<dbReference type="EMBL" id="WHVB01000014">
    <property type="protein sequence ID" value="KAF8476749.1"/>
    <property type="molecule type" value="Genomic_DNA"/>
</dbReference>
<sequence length="268" mass="29500">MTLYNNSVWLFYRKLLQALQSATIVDSDYYELSVKGYLPTRLPPPTDKEIPDKDNEDEGEESEDEGDDDVSMQDIDEDNKDNKDNDLSPTSGLPGSPGLFSQARLPSPLPSTSCASPSNTMQVPVSNLPVTADSDLEQDLERMESRNSSPVIATTQLVPNANTTPVTSPNTDTVKDTVPVAFPAPQPSHEAIAMRSHQTRKANVLSLNACICGVTITNLEIQDNKAVMKCQVPGCETVWFHMICMDYDFVPQQWSCESCKAGANCRHR</sequence>
<comment type="caution">
    <text evidence="6">The sequence shown here is derived from an EMBL/GenBank/DDBJ whole genome shotgun (WGS) entry which is preliminary data.</text>
</comment>
<name>A0A9P5MSG9_9AGAM</name>
<evidence type="ECO:0000256" key="1">
    <source>
        <dbReference type="ARBA" id="ARBA00022723"/>
    </source>
</evidence>
<dbReference type="Gene3D" id="3.30.40.10">
    <property type="entry name" value="Zinc/RING finger domain, C3HC4 (zinc finger)"/>
    <property type="match status" value="1"/>
</dbReference>
<evidence type="ECO:0000256" key="3">
    <source>
        <dbReference type="ARBA" id="ARBA00022833"/>
    </source>
</evidence>
<protein>
    <recommendedName>
        <fullName evidence="5">Zinc finger PHD-type domain-containing protein</fullName>
    </recommendedName>
</protein>
<feature type="compositionally biased region" description="Polar residues" evidence="4">
    <location>
        <begin position="110"/>
        <end position="129"/>
    </location>
</feature>
<dbReference type="AlphaFoldDB" id="A0A9P5MSG9"/>
<dbReference type="OrthoDB" id="3267958at2759"/>
<dbReference type="GO" id="GO:0008270">
    <property type="term" value="F:zinc ion binding"/>
    <property type="evidence" value="ECO:0007669"/>
    <property type="project" value="UniProtKB-KW"/>
</dbReference>
<proteinExistence type="predicted"/>
<feature type="compositionally biased region" description="Acidic residues" evidence="4">
    <location>
        <begin position="54"/>
        <end position="79"/>
    </location>
</feature>
<gene>
    <name evidence="6" type="ORF">DFH94DRAFT_683687</name>
</gene>
<keyword evidence="3" id="KW-0862">Zinc</keyword>
<evidence type="ECO:0000313" key="7">
    <source>
        <dbReference type="Proteomes" id="UP000759537"/>
    </source>
</evidence>
<evidence type="ECO:0000256" key="4">
    <source>
        <dbReference type="SAM" id="MobiDB-lite"/>
    </source>
</evidence>
<accession>A0A9P5MSG9</accession>
<evidence type="ECO:0000256" key="2">
    <source>
        <dbReference type="ARBA" id="ARBA00022771"/>
    </source>
</evidence>
<evidence type="ECO:0000313" key="6">
    <source>
        <dbReference type="EMBL" id="KAF8476749.1"/>
    </source>
</evidence>
<dbReference type="Proteomes" id="UP000759537">
    <property type="component" value="Unassembled WGS sequence"/>
</dbReference>
<organism evidence="6 7">
    <name type="scientific">Russula ochroleuca</name>
    <dbReference type="NCBI Taxonomy" id="152965"/>
    <lineage>
        <taxon>Eukaryota</taxon>
        <taxon>Fungi</taxon>
        <taxon>Dikarya</taxon>
        <taxon>Basidiomycota</taxon>
        <taxon>Agaricomycotina</taxon>
        <taxon>Agaricomycetes</taxon>
        <taxon>Russulales</taxon>
        <taxon>Russulaceae</taxon>
        <taxon>Russula</taxon>
    </lineage>
</organism>
<feature type="domain" description="Zinc finger PHD-type" evidence="5">
    <location>
        <begin position="209"/>
        <end position="260"/>
    </location>
</feature>
<dbReference type="InterPro" id="IPR001965">
    <property type="entry name" value="Znf_PHD"/>
</dbReference>
<dbReference type="PROSITE" id="PS01359">
    <property type="entry name" value="ZF_PHD_1"/>
    <property type="match status" value="1"/>
</dbReference>
<evidence type="ECO:0000259" key="5">
    <source>
        <dbReference type="SMART" id="SM00249"/>
    </source>
</evidence>